<accession>A0A6N8TZ05</accession>
<keyword evidence="2" id="KW-0812">Transmembrane</keyword>
<feature type="transmembrane region" description="Helical" evidence="2">
    <location>
        <begin position="7"/>
        <end position="30"/>
    </location>
</feature>
<proteinExistence type="predicted"/>
<dbReference type="Pfam" id="PF19754">
    <property type="entry name" value="DUF6241"/>
    <property type="match status" value="1"/>
</dbReference>
<evidence type="ECO:0000256" key="1">
    <source>
        <dbReference type="SAM" id="MobiDB-lite"/>
    </source>
</evidence>
<keyword evidence="2" id="KW-0472">Membrane</keyword>
<organism evidence="3 4">
    <name type="scientific">Salinicoccus hispanicus</name>
    <dbReference type="NCBI Taxonomy" id="157225"/>
    <lineage>
        <taxon>Bacteria</taxon>
        <taxon>Bacillati</taxon>
        <taxon>Bacillota</taxon>
        <taxon>Bacilli</taxon>
        <taxon>Bacillales</taxon>
        <taxon>Staphylococcaceae</taxon>
        <taxon>Salinicoccus</taxon>
    </lineage>
</organism>
<keyword evidence="2" id="KW-1133">Transmembrane helix</keyword>
<feature type="compositionally biased region" description="Low complexity" evidence="1">
    <location>
        <begin position="44"/>
        <end position="57"/>
    </location>
</feature>
<gene>
    <name evidence="3" type="ORF">GQ671_07345</name>
</gene>
<dbReference type="RefSeq" id="WP_160654893.1">
    <property type="nucleotide sequence ID" value="NZ_JBHRWU010000001.1"/>
</dbReference>
<dbReference type="EMBL" id="WUUK01000002">
    <property type="protein sequence ID" value="MXQ51084.1"/>
    <property type="molecule type" value="Genomic_DNA"/>
</dbReference>
<dbReference type="OrthoDB" id="1932566at2"/>
<dbReference type="Proteomes" id="UP000436284">
    <property type="component" value="Unassembled WGS sequence"/>
</dbReference>
<comment type="caution">
    <text evidence="3">The sequence shown here is derived from an EMBL/GenBank/DDBJ whole genome shotgun (WGS) entry which is preliminary data.</text>
</comment>
<evidence type="ECO:0000313" key="4">
    <source>
        <dbReference type="Proteomes" id="UP000436284"/>
    </source>
</evidence>
<sequence length="186" mass="21206">MQKSTKIIVWGLSSILVVGLIAASIIMLFFTDSAQNWLATEKVGNGSESASEANSGSISRELDTLKESEEEFEVSDEATSTGMPSERQFADSLHHMTHQKIRASEKWGHLEITDERLEQKYETAKNSDYAYRDFYMETLEAWMDGDFSNAVEVHNVIWNERNGSVGRAIRLLTPEEEMKYKIEHFD</sequence>
<reference evidence="3 4" key="1">
    <citation type="submission" date="2019-12" db="EMBL/GenBank/DDBJ databases">
        <title>Salinicoccus cyprini sp. nov., isolated from gastro-intestinal tract of mirror carp, Cyprinus carpio var. specularis, collected from Gobind Sagar Reservoir, Himachal Pradesh, India.</title>
        <authorList>
            <person name="Talwar C."/>
            <person name="Singh A.K."/>
            <person name="Lal R."/>
            <person name="Negi R.K."/>
        </authorList>
    </citation>
    <scope>NUCLEOTIDE SEQUENCE [LARGE SCALE GENOMIC DNA]</scope>
    <source>
        <strain evidence="3 4">J-82</strain>
    </source>
</reference>
<name>A0A6N8TZ05_9STAP</name>
<evidence type="ECO:0000256" key="2">
    <source>
        <dbReference type="SAM" id="Phobius"/>
    </source>
</evidence>
<feature type="region of interest" description="Disordered" evidence="1">
    <location>
        <begin position="44"/>
        <end position="84"/>
    </location>
</feature>
<dbReference type="InterPro" id="IPR046208">
    <property type="entry name" value="DUF6241"/>
</dbReference>
<dbReference type="AlphaFoldDB" id="A0A6N8TZ05"/>
<keyword evidence="4" id="KW-1185">Reference proteome</keyword>
<evidence type="ECO:0000313" key="3">
    <source>
        <dbReference type="EMBL" id="MXQ51084.1"/>
    </source>
</evidence>
<protein>
    <submittedName>
        <fullName evidence="3">Uncharacterized protein</fullName>
    </submittedName>
</protein>